<feature type="domain" description="DUF4132" evidence="2">
    <location>
        <begin position="713"/>
        <end position="900"/>
    </location>
</feature>
<organism evidence="3 4">
    <name type="scientific">Variovorax guangxiensis</name>
    <dbReference type="NCBI Taxonomy" id="1775474"/>
    <lineage>
        <taxon>Bacteria</taxon>
        <taxon>Pseudomonadati</taxon>
        <taxon>Pseudomonadota</taxon>
        <taxon>Betaproteobacteria</taxon>
        <taxon>Burkholderiales</taxon>
        <taxon>Comamonadaceae</taxon>
        <taxon>Variovorax</taxon>
    </lineage>
</organism>
<dbReference type="InterPro" id="IPR025406">
    <property type="entry name" value="DUF4132"/>
</dbReference>
<dbReference type="OrthoDB" id="8859114at2"/>
<feature type="compositionally biased region" description="Basic and acidic residues" evidence="1">
    <location>
        <begin position="7"/>
        <end position="30"/>
    </location>
</feature>
<dbReference type="Proteomes" id="UP000281118">
    <property type="component" value="Unassembled WGS sequence"/>
</dbReference>
<evidence type="ECO:0000256" key="1">
    <source>
        <dbReference type="SAM" id="MobiDB-lite"/>
    </source>
</evidence>
<name>A0A3S0XDE0_9BURK</name>
<protein>
    <submittedName>
        <fullName evidence="3">DUF4132 domain-containing protein</fullName>
    </submittedName>
</protein>
<evidence type="ECO:0000313" key="3">
    <source>
        <dbReference type="EMBL" id="RUR66765.1"/>
    </source>
</evidence>
<dbReference type="EMBL" id="RXFT01000002">
    <property type="protein sequence ID" value="RUR66765.1"/>
    <property type="molecule type" value="Genomic_DNA"/>
</dbReference>
<dbReference type="AlphaFoldDB" id="A0A3S0XDE0"/>
<accession>A0A3S0XDE0</accession>
<gene>
    <name evidence="3" type="ORF">EJP67_06770</name>
</gene>
<dbReference type="Pfam" id="PF13569">
    <property type="entry name" value="DUF4132"/>
    <property type="match status" value="1"/>
</dbReference>
<reference evidence="3 4" key="1">
    <citation type="submission" date="2018-12" db="EMBL/GenBank/DDBJ databases">
        <title>The genome sequences of Variovorax guangxiensis DSM 27352.</title>
        <authorList>
            <person name="Gao J."/>
            <person name="Sun J."/>
        </authorList>
    </citation>
    <scope>NUCLEOTIDE SEQUENCE [LARGE SCALE GENOMIC DNA]</scope>
    <source>
        <strain evidence="3 4">DSM 27352</strain>
    </source>
</reference>
<comment type="caution">
    <text evidence="3">The sequence shown here is derived from an EMBL/GenBank/DDBJ whole genome shotgun (WGS) entry which is preliminary data.</text>
</comment>
<evidence type="ECO:0000259" key="2">
    <source>
        <dbReference type="Pfam" id="PF13569"/>
    </source>
</evidence>
<feature type="region of interest" description="Disordered" evidence="1">
    <location>
        <begin position="1"/>
        <end position="30"/>
    </location>
</feature>
<proteinExistence type="predicted"/>
<sequence length="981" mass="108060">MAGNRKSKGETEKNEEKKEGGLDARPDGKVRWSKNMREALAKFNDRPCGRCGGSLSEERSLADSLDFFRRHRSSFYPPRAARLRMLEMHGSAAAELLFEPSPHKEAVTDLLAIHDAEVVRFFVAQVKQIDCKNALVKQAARWPLFVLRELLSANPARHQAGAALVLELLAANPEWQEPLEASCDEAQRKTLARLQEDGSAGVADAPAADWPALLRRPPWKNRQALPVIPVLALQPLPPTARLHWADLKPPQYLQATGDLSDWLAREVRVSRDRSNQWMTEFTRHQPDAPDAIREGGNLHKALWMLGLRPELIDDVIAGRHEITSPEDFGQLPGSRWGVAEYIWQLPPPLAVAAFTHGPAVDHFMGDVARVRPILHALGTDALPGLPRFLKQGSRAMFELASVIEWDPLAGWIAKGFHTNRWVRREAAAWLERYPDTAARGLVPVALGEPGPAHESAQATLRWLHDNGHADAVRAQAQAYGAEAADAVAQLLSIAPEDVLPDSLPVVPKTLPLPSLPRLILKEGGLALPQAVVPDVLMAMMLGKPDAPYPGLAPLLDALAPDSLARFGRALLAWWIGNGRPARERWMFALQGRLGDGETARQLYSLLRQWRAGLDRVRAYDAMAMLGEIGSDAALMHLAELARQTRYDDLRTRADRMLGEVAEQRGLSLDQLADRTVPDLGLDARARLTLDFGPRSFEVRMDDSFQPVVHDARGKALKTLPKAGANDDAGKAAAAATQLKELRKLAKTVATTQIRRLEAAMCAQRRWGPDEFMPFFANHPVLRVFSRPLVWGLFDADDKLQGTFRVTAEGELADLHDDPVKLPENARIGLPHPLDFAALDASLVTAWAPVLADYEILQPFEQLARQSFVLDPALRAGRELPQWAGRAVSNAALMGLETRGWVREVGDGGMVNSFNKGVPGEGQVCLRLEEGWFVQDSPDGKVLQTVHGVALTGTERTLGDLPAIAFSEIERDLQRAVRETSA</sequence>
<dbReference type="RefSeq" id="WP_126020889.1">
    <property type="nucleotide sequence ID" value="NZ_RXFT01000002.1"/>
</dbReference>
<evidence type="ECO:0000313" key="4">
    <source>
        <dbReference type="Proteomes" id="UP000281118"/>
    </source>
</evidence>